<sequence length="105" mass="12084">MSLNRVMVRLASLGAVWQQGVIPQEQTTRWTGGHDFPISFFRQMGTKNVSFLLVHDPVWFHDIENVHVIKVYRRKGQSNPRDEMAGILPTISANHARGERGLLWF</sequence>
<reference evidence="1 2" key="1">
    <citation type="submission" date="2018-09" db="EMBL/GenBank/DDBJ databases">
        <title>Genome Sequence of Paenibacillus lautus Strain E7593-69, Azo Dye-Degrading Bacteria, Isolated from Commercial Tattoo Inks.</title>
        <authorList>
            <person name="Nho S.W."/>
            <person name="Kim S.-J."/>
            <person name="Kweon O."/>
            <person name="Cerniglia C.E."/>
        </authorList>
    </citation>
    <scope>NUCLEOTIDE SEQUENCE [LARGE SCALE GENOMIC DNA]</scope>
    <source>
        <strain evidence="1 2">E7593-69</strain>
    </source>
</reference>
<dbReference type="Proteomes" id="UP000266552">
    <property type="component" value="Chromosome"/>
</dbReference>
<evidence type="ECO:0000313" key="1">
    <source>
        <dbReference type="EMBL" id="AYB43022.1"/>
    </source>
</evidence>
<protein>
    <submittedName>
        <fullName evidence="1">Uncharacterized protein</fullName>
    </submittedName>
</protein>
<organism evidence="1 2">
    <name type="scientific">Paenibacillus lautus</name>
    <name type="common">Bacillus lautus</name>
    <dbReference type="NCBI Taxonomy" id="1401"/>
    <lineage>
        <taxon>Bacteria</taxon>
        <taxon>Bacillati</taxon>
        <taxon>Bacillota</taxon>
        <taxon>Bacilli</taxon>
        <taxon>Bacillales</taxon>
        <taxon>Paenibacillaceae</taxon>
        <taxon>Paenibacillus</taxon>
    </lineage>
</organism>
<keyword evidence="2" id="KW-1185">Reference proteome</keyword>
<dbReference type="AlphaFoldDB" id="A0A385TK62"/>
<dbReference type="KEGG" id="plw:D5F53_06865"/>
<accession>A0A385TK62</accession>
<gene>
    <name evidence="1" type="ORF">D5F53_06865</name>
</gene>
<dbReference type="EMBL" id="CP032412">
    <property type="protein sequence ID" value="AYB43022.1"/>
    <property type="molecule type" value="Genomic_DNA"/>
</dbReference>
<proteinExistence type="predicted"/>
<evidence type="ECO:0000313" key="2">
    <source>
        <dbReference type="Proteomes" id="UP000266552"/>
    </source>
</evidence>
<name>A0A385TK62_PAELA</name>